<name>A0A4U0SA63_9ACTN</name>
<evidence type="ECO:0000313" key="2">
    <source>
        <dbReference type="Proteomes" id="UP000305778"/>
    </source>
</evidence>
<accession>A0A4U0SA63</accession>
<sequence length="80" mass="9282">MTNGSPCLLLDYQWRRGGDWRRTVLICGQDGETTWSSPPRPHLVDVLPPYAGYREKTDRDIPVIRPRRIRPADSYACERP</sequence>
<protein>
    <submittedName>
        <fullName evidence="1">Uncharacterized protein</fullName>
    </submittedName>
</protein>
<proteinExistence type="predicted"/>
<gene>
    <name evidence="1" type="ORF">FCI23_32840</name>
</gene>
<reference evidence="1 2" key="1">
    <citation type="submission" date="2019-04" db="EMBL/GenBank/DDBJ databases">
        <title>Streptomyces oryziradicis sp. nov., a novel actinomycete isolated from rhizosphere soil of rice (Oryza sativa L.).</title>
        <authorList>
            <person name="Li C."/>
        </authorList>
    </citation>
    <scope>NUCLEOTIDE SEQUENCE [LARGE SCALE GENOMIC DNA]</scope>
    <source>
        <strain evidence="1 2">NEAU-C40</strain>
    </source>
</reference>
<comment type="caution">
    <text evidence="1">The sequence shown here is derived from an EMBL/GenBank/DDBJ whole genome shotgun (WGS) entry which is preliminary data.</text>
</comment>
<dbReference type="RefSeq" id="WP_136727671.1">
    <property type="nucleotide sequence ID" value="NZ_SUMC01000042.1"/>
</dbReference>
<organism evidence="1 2">
    <name type="scientific">Actinacidiphila oryziradicis</name>
    <dbReference type="NCBI Taxonomy" id="2571141"/>
    <lineage>
        <taxon>Bacteria</taxon>
        <taxon>Bacillati</taxon>
        <taxon>Actinomycetota</taxon>
        <taxon>Actinomycetes</taxon>
        <taxon>Kitasatosporales</taxon>
        <taxon>Streptomycetaceae</taxon>
        <taxon>Actinacidiphila</taxon>
    </lineage>
</organism>
<dbReference type="AlphaFoldDB" id="A0A4U0SA63"/>
<dbReference type="EMBL" id="SUMC01000042">
    <property type="protein sequence ID" value="TKA06190.1"/>
    <property type="molecule type" value="Genomic_DNA"/>
</dbReference>
<keyword evidence="2" id="KW-1185">Reference proteome</keyword>
<evidence type="ECO:0000313" key="1">
    <source>
        <dbReference type="EMBL" id="TKA06190.1"/>
    </source>
</evidence>
<dbReference type="Proteomes" id="UP000305778">
    <property type="component" value="Unassembled WGS sequence"/>
</dbReference>